<evidence type="ECO:0000256" key="2">
    <source>
        <dbReference type="ARBA" id="ARBA00022723"/>
    </source>
</evidence>
<dbReference type="InterPro" id="IPR050178">
    <property type="entry name" value="AspA/AstE_fam"/>
</dbReference>
<dbReference type="InterPro" id="IPR016681">
    <property type="entry name" value="SuccinylGlu_desuccinylase"/>
</dbReference>
<gene>
    <name evidence="5" type="primary">astE</name>
    <name evidence="9" type="ORF">DFR38_11148</name>
</gene>
<protein>
    <recommendedName>
        <fullName evidence="5 6">Succinylglutamate desuccinylase</fullName>
        <ecNumber evidence="5 6">3.5.1.96</ecNumber>
    </recommendedName>
</protein>
<dbReference type="GO" id="GO:0016788">
    <property type="term" value="F:hydrolase activity, acting on ester bonds"/>
    <property type="evidence" value="ECO:0007669"/>
    <property type="project" value="UniProtKB-UniRule"/>
</dbReference>
<keyword evidence="4 5" id="KW-0862">Zinc</keyword>
<keyword evidence="1 5" id="KW-0056">Arginine metabolism</keyword>
<dbReference type="AlphaFoldDB" id="A0A318JFN0"/>
<dbReference type="NCBIfam" id="TIGR03242">
    <property type="entry name" value="arg_catab_astE"/>
    <property type="match status" value="1"/>
</dbReference>
<feature type="domain" description="AstE/AspA barrel-sandwich hybrid" evidence="7">
    <location>
        <begin position="261"/>
        <end position="332"/>
    </location>
</feature>
<accession>A0A318JFN0</accession>
<dbReference type="EC" id="3.5.1.96" evidence="5 6"/>
<dbReference type="PANTHER" id="PTHR15162:SF7">
    <property type="entry name" value="SUCCINYLGLUTAMATE DESUCCINYLASE"/>
    <property type="match status" value="1"/>
</dbReference>
<feature type="binding site" evidence="5">
    <location>
        <position position="60"/>
    </location>
    <ligand>
        <name>Zn(2+)</name>
        <dbReference type="ChEBI" id="CHEBI:29105"/>
    </ligand>
</feature>
<dbReference type="GO" id="GO:0019545">
    <property type="term" value="P:L-arginine catabolic process to succinate"/>
    <property type="evidence" value="ECO:0007669"/>
    <property type="project" value="UniProtKB-UniRule"/>
</dbReference>
<evidence type="ECO:0000259" key="8">
    <source>
        <dbReference type="Pfam" id="PF24827"/>
    </source>
</evidence>
<evidence type="ECO:0000256" key="5">
    <source>
        <dbReference type="HAMAP-Rule" id="MF_00767"/>
    </source>
</evidence>
<dbReference type="InterPro" id="IPR007036">
    <property type="entry name" value="Aste_AspA_hybrid_dom"/>
</dbReference>
<dbReference type="GO" id="GO:0008270">
    <property type="term" value="F:zinc ion binding"/>
    <property type="evidence" value="ECO:0007669"/>
    <property type="project" value="UniProtKB-UniRule"/>
</dbReference>
<dbReference type="Proteomes" id="UP000248395">
    <property type="component" value="Unassembled WGS sequence"/>
</dbReference>
<dbReference type="EMBL" id="QJKC01000011">
    <property type="protein sequence ID" value="PXX45657.1"/>
    <property type="molecule type" value="Genomic_DNA"/>
</dbReference>
<comment type="similarity">
    <text evidence="5">Belongs to the AspA/AstE family. Succinylglutamate desuccinylase subfamily.</text>
</comment>
<evidence type="ECO:0000259" key="7">
    <source>
        <dbReference type="Pfam" id="PF04952"/>
    </source>
</evidence>
<dbReference type="GO" id="GO:0009017">
    <property type="term" value="F:succinylglutamate desuccinylase activity"/>
    <property type="evidence" value="ECO:0007669"/>
    <property type="project" value="UniProtKB-UniRule"/>
</dbReference>
<keyword evidence="2 5" id="KW-0479">Metal-binding</keyword>
<dbReference type="PROSITE" id="PS51257">
    <property type="entry name" value="PROKAR_LIPOPROTEIN"/>
    <property type="match status" value="1"/>
</dbReference>
<dbReference type="PIRSF" id="PIRSF017020">
    <property type="entry name" value="AstE"/>
    <property type="match status" value="1"/>
</dbReference>
<evidence type="ECO:0000313" key="10">
    <source>
        <dbReference type="Proteomes" id="UP000248395"/>
    </source>
</evidence>
<dbReference type="Gene3D" id="3.40.630.10">
    <property type="entry name" value="Zn peptidases"/>
    <property type="match status" value="1"/>
</dbReference>
<evidence type="ECO:0000256" key="3">
    <source>
        <dbReference type="ARBA" id="ARBA00022801"/>
    </source>
</evidence>
<sequence>MTTSHSRFLQHVLQPAALAETSWTLAHGVTACWHDDSAVELRPATPAANCSYILLSCGIHGNETAPVEVVDGILSDIASGRLHLHHPLLVLFGNPQAMRCGERYLDYDLNRLFNGAHQPHAGLYEAERAALLEQHASRFFAQAGPEHGKLHYDLHTAIRGSVYEKFAIYPFLHQRPHQRSQLAWLKHCGIEAVLLHSKPANTFSYYTSQQHQAAAFTLELGKARPFGENDLSRFAGIDQALRQLLDNSTPTLPDYRDGDYPLFRAKYDLIKHSEAFRLHLAASVENFTVLPDGMLIADDGAERYVASGGEERILFPNPGVKPGLRAGIVVEPAMLDA</sequence>
<comment type="caution">
    <text evidence="9">The sequence shown here is derived from an EMBL/GenBank/DDBJ whole genome shotgun (WGS) entry which is preliminary data.</text>
</comment>
<feature type="domain" description="Succinylglutamate desuccinylase/Aspartoacylase catalytic" evidence="8">
    <location>
        <begin position="53"/>
        <end position="244"/>
    </location>
</feature>
<comment type="cofactor">
    <cofactor evidence="5">
        <name>Zn(2+)</name>
        <dbReference type="ChEBI" id="CHEBI:29105"/>
    </cofactor>
    <text evidence="5">Binds 1 zinc ion per subunit.</text>
</comment>
<organism evidence="9 10">
    <name type="scientific">Aquitalea magnusonii</name>
    <dbReference type="NCBI Taxonomy" id="332411"/>
    <lineage>
        <taxon>Bacteria</taxon>
        <taxon>Pseudomonadati</taxon>
        <taxon>Pseudomonadota</taxon>
        <taxon>Betaproteobacteria</taxon>
        <taxon>Neisseriales</taxon>
        <taxon>Chromobacteriaceae</taxon>
        <taxon>Aquitalea</taxon>
    </lineage>
</organism>
<evidence type="ECO:0000256" key="6">
    <source>
        <dbReference type="NCBIfam" id="TIGR03242"/>
    </source>
</evidence>
<dbReference type="SUPFAM" id="SSF53187">
    <property type="entry name" value="Zn-dependent exopeptidases"/>
    <property type="match status" value="1"/>
</dbReference>
<proteinExistence type="inferred from homology"/>
<evidence type="ECO:0000313" key="9">
    <source>
        <dbReference type="EMBL" id="PXX45657.1"/>
    </source>
</evidence>
<dbReference type="GO" id="GO:0019544">
    <property type="term" value="P:L-arginine catabolic process to L-glutamate"/>
    <property type="evidence" value="ECO:0007669"/>
    <property type="project" value="UniProtKB-UniRule"/>
</dbReference>
<evidence type="ECO:0000256" key="1">
    <source>
        <dbReference type="ARBA" id="ARBA00022503"/>
    </source>
</evidence>
<comment type="function">
    <text evidence="5">Transforms N(2)-succinylglutamate into succinate and glutamate.</text>
</comment>
<dbReference type="InterPro" id="IPR055438">
    <property type="entry name" value="AstE_AspA_cat"/>
</dbReference>
<dbReference type="UniPathway" id="UPA00185">
    <property type="reaction ID" value="UER00283"/>
</dbReference>
<dbReference type="NCBIfam" id="NF003706">
    <property type="entry name" value="PRK05324.1"/>
    <property type="match status" value="1"/>
</dbReference>
<comment type="catalytic activity">
    <reaction evidence="5">
        <text>N-succinyl-L-glutamate + H2O = L-glutamate + succinate</text>
        <dbReference type="Rhea" id="RHEA:15169"/>
        <dbReference type="ChEBI" id="CHEBI:15377"/>
        <dbReference type="ChEBI" id="CHEBI:29985"/>
        <dbReference type="ChEBI" id="CHEBI:30031"/>
        <dbReference type="ChEBI" id="CHEBI:58763"/>
        <dbReference type="EC" id="3.5.1.96"/>
    </reaction>
</comment>
<dbReference type="HAMAP" id="MF_00767">
    <property type="entry name" value="Arg_catab_AstE"/>
    <property type="match status" value="1"/>
</dbReference>
<name>A0A318JFN0_9NEIS</name>
<dbReference type="RefSeq" id="WP_110313493.1">
    <property type="nucleotide sequence ID" value="NZ_QJKC01000011.1"/>
</dbReference>
<feature type="binding site" evidence="5">
    <location>
        <position position="155"/>
    </location>
    <ligand>
        <name>Zn(2+)</name>
        <dbReference type="ChEBI" id="CHEBI:29105"/>
    </ligand>
</feature>
<keyword evidence="3 5" id="KW-0378">Hydrolase</keyword>
<evidence type="ECO:0000256" key="4">
    <source>
        <dbReference type="ARBA" id="ARBA00022833"/>
    </source>
</evidence>
<comment type="pathway">
    <text evidence="5">Amino-acid degradation; L-arginine degradation via AST pathway; L-glutamate and succinate from L-arginine: step 5/5.</text>
</comment>
<dbReference type="Pfam" id="PF24827">
    <property type="entry name" value="AstE_AspA_cat"/>
    <property type="match status" value="1"/>
</dbReference>
<reference evidence="9 10" key="1">
    <citation type="submission" date="2018-05" db="EMBL/GenBank/DDBJ databases">
        <title>Genomic Encyclopedia of Type Strains, Phase IV (KMG-IV): sequencing the most valuable type-strain genomes for metagenomic binning, comparative biology and taxonomic classification.</title>
        <authorList>
            <person name="Goeker M."/>
        </authorList>
    </citation>
    <scope>NUCLEOTIDE SEQUENCE [LARGE SCALE GENOMIC DNA]</scope>
    <source>
        <strain evidence="9 10">DSM 25134</strain>
    </source>
</reference>
<feature type="active site" evidence="5">
    <location>
        <position position="219"/>
    </location>
</feature>
<dbReference type="CDD" id="cd03855">
    <property type="entry name" value="M14_ASTE"/>
    <property type="match status" value="1"/>
</dbReference>
<dbReference type="PANTHER" id="PTHR15162">
    <property type="entry name" value="ASPARTOACYLASE"/>
    <property type="match status" value="1"/>
</dbReference>
<dbReference type="OrthoDB" id="5290473at2"/>
<feature type="binding site" evidence="5">
    <location>
        <position position="63"/>
    </location>
    <ligand>
        <name>Zn(2+)</name>
        <dbReference type="ChEBI" id="CHEBI:29105"/>
    </ligand>
</feature>
<dbReference type="Pfam" id="PF04952">
    <property type="entry name" value="AstE_AspA_hybrid"/>
    <property type="match status" value="1"/>
</dbReference>
<keyword evidence="10" id="KW-1185">Reference proteome</keyword>